<evidence type="ECO:0000256" key="1">
    <source>
        <dbReference type="ARBA" id="ARBA00022670"/>
    </source>
</evidence>
<dbReference type="InterPro" id="IPR002933">
    <property type="entry name" value="Peptidase_M20"/>
</dbReference>
<dbReference type="GO" id="GO:0006751">
    <property type="term" value="P:glutathione catabolic process"/>
    <property type="evidence" value="ECO:0007669"/>
    <property type="project" value="TreeGrafter"/>
</dbReference>
<evidence type="ECO:0000256" key="2">
    <source>
        <dbReference type="ARBA" id="ARBA00022723"/>
    </source>
</evidence>
<proteinExistence type="predicted"/>
<dbReference type="PANTHER" id="PTHR43270">
    <property type="entry name" value="BETA-ALA-HIS DIPEPTIDASE"/>
    <property type="match status" value="1"/>
</dbReference>
<dbReference type="AlphaFoldDB" id="A0A6B2LGX0"/>
<evidence type="ECO:0000256" key="3">
    <source>
        <dbReference type="ARBA" id="ARBA00022801"/>
    </source>
</evidence>
<dbReference type="GO" id="GO:0008233">
    <property type="term" value="F:peptidase activity"/>
    <property type="evidence" value="ECO:0007669"/>
    <property type="project" value="UniProtKB-KW"/>
</dbReference>
<reference evidence="4" key="1">
    <citation type="journal article" date="2020" name="J. Eukaryot. Microbiol.">
        <title>De novo Sequencing, Assembly and Annotation of the Transcriptome for the Free-Living Testate Amoeba Arcella intermedia.</title>
        <authorList>
            <person name="Ribeiro G.M."/>
            <person name="Porfirio-Sousa A.L."/>
            <person name="Maurer-Alcala X.X."/>
            <person name="Katz L.A."/>
            <person name="Lahr D.J.G."/>
        </authorList>
    </citation>
    <scope>NUCLEOTIDE SEQUENCE</scope>
</reference>
<keyword evidence="1" id="KW-0645">Protease</keyword>
<keyword evidence="2" id="KW-0479">Metal-binding</keyword>
<dbReference type="PANTHER" id="PTHR43270:SF8">
    <property type="entry name" value="DI- AND TRIPEPTIDASE DUG2-RELATED"/>
    <property type="match status" value="1"/>
</dbReference>
<dbReference type="SUPFAM" id="SSF53187">
    <property type="entry name" value="Zn-dependent exopeptidases"/>
    <property type="match status" value="1"/>
</dbReference>
<dbReference type="GO" id="GO:0006508">
    <property type="term" value="P:proteolysis"/>
    <property type="evidence" value="ECO:0007669"/>
    <property type="project" value="UniProtKB-KW"/>
</dbReference>
<dbReference type="Pfam" id="PF01546">
    <property type="entry name" value="Peptidase_M20"/>
    <property type="match status" value="1"/>
</dbReference>
<sequence length="220" mass="25269">MEGFYDDVSSPTPEQEQNILNHAPLSFQHFQKKLGVQKLLADTPRNVLLKQWFQPSMTIHGITTTPKIQTQSPSFIANSVEGYISIRTVPCQNPEKLIQLVTQHLNKEILKYAQVMAYQMEVSVNKKGDWWVVRTETPFFKALSEATKECWETSPMMVREGGTIPIVSYLEKVLHTQALILPMGQASDAAHLKNERFRLENFYKGKDVIKTFIKNINHHQ</sequence>
<dbReference type="GO" id="GO:0046872">
    <property type="term" value="F:metal ion binding"/>
    <property type="evidence" value="ECO:0007669"/>
    <property type="project" value="UniProtKB-KW"/>
</dbReference>
<dbReference type="InterPro" id="IPR051458">
    <property type="entry name" value="Cyt/Met_Dipeptidase"/>
</dbReference>
<dbReference type="EMBL" id="GIBP01007276">
    <property type="protein sequence ID" value="NDV36245.1"/>
    <property type="molecule type" value="Transcribed_RNA"/>
</dbReference>
<accession>A0A6B2LGX0</accession>
<organism evidence="4">
    <name type="scientific">Arcella intermedia</name>
    <dbReference type="NCBI Taxonomy" id="1963864"/>
    <lineage>
        <taxon>Eukaryota</taxon>
        <taxon>Amoebozoa</taxon>
        <taxon>Tubulinea</taxon>
        <taxon>Elardia</taxon>
        <taxon>Arcellinida</taxon>
        <taxon>Sphaerothecina</taxon>
        <taxon>Arcellidae</taxon>
        <taxon>Arcella</taxon>
    </lineage>
</organism>
<keyword evidence="3" id="KW-0378">Hydrolase</keyword>
<evidence type="ECO:0000313" key="4">
    <source>
        <dbReference type="EMBL" id="NDV36245.1"/>
    </source>
</evidence>
<name>A0A6B2LGX0_9EUKA</name>
<protein>
    <submittedName>
        <fullName evidence="4">Uncharacterized protein</fullName>
    </submittedName>
</protein>
<dbReference type="Gene3D" id="3.40.630.10">
    <property type="entry name" value="Zn peptidases"/>
    <property type="match status" value="1"/>
</dbReference>